<accession>A0A8T0L1U6</accession>
<organism evidence="1 2">
    <name type="scientific">Phaseolus angularis</name>
    <name type="common">Azuki bean</name>
    <name type="synonym">Vigna angularis</name>
    <dbReference type="NCBI Taxonomy" id="3914"/>
    <lineage>
        <taxon>Eukaryota</taxon>
        <taxon>Viridiplantae</taxon>
        <taxon>Streptophyta</taxon>
        <taxon>Embryophyta</taxon>
        <taxon>Tracheophyta</taxon>
        <taxon>Spermatophyta</taxon>
        <taxon>Magnoliopsida</taxon>
        <taxon>eudicotyledons</taxon>
        <taxon>Gunneridae</taxon>
        <taxon>Pentapetalae</taxon>
        <taxon>rosids</taxon>
        <taxon>fabids</taxon>
        <taxon>Fabales</taxon>
        <taxon>Fabaceae</taxon>
        <taxon>Papilionoideae</taxon>
        <taxon>50 kb inversion clade</taxon>
        <taxon>NPAAA clade</taxon>
        <taxon>indigoferoid/millettioid clade</taxon>
        <taxon>Phaseoleae</taxon>
        <taxon>Vigna</taxon>
    </lineage>
</organism>
<dbReference type="EMBL" id="JABFOF010000002">
    <property type="protein sequence ID" value="KAG2406680.1"/>
    <property type="molecule type" value="Genomic_DNA"/>
</dbReference>
<name>A0A8T0L1U6_PHAAN</name>
<comment type="caution">
    <text evidence="1">The sequence shown here is derived from an EMBL/GenBank/DDBJ whole genome shotgun (WGS) entry which is preliminary data.</text>
</comment>
<evidence type="ECO:0000313" key="2">
    <source>
        <dbReference type="Proteomes" id="UP000743370"/>
    </source>
</evidence>
<proteinExistence type="predicted"/>
<protein>
    <submittedName>
        <fullName evidence="1">Uncharacterized protein</fullName>
    </submittedName>
</protein>
<gene>
    <name evidence="1" type="ORF">HKW66_Vig0059370</name>
</gene>
<sequence length="89" mass="9494">MTFEALILAFHISVSSLFVFFKLSAILFEKESPNVVGIGVAERGGLGLLENGDTDLELTPNGISIGLGAVRFNNNPVAAILQQKVNVLH</sequence>
<dbReference type="AlphaFoldDB" id="A0A8T0L1U6"/>
<evidence type="ECO:0000313" key="1">
    <source>
        <dbReference type="EMBL" id="KAG2406680.1"/>
    </source>
</evidence>
<reference evidence="1 2" key="1">
    <citation type="submission" date="2020-05" db="EMBL/GenBank/DDBJ databases">
        <title>Vigna angularis (adzuki bean) Var. LongXiaoDou No. 4 denovo assembly.</title>
        <authorList>
            <person name="Xiang H."/>
        </authorList>
    </citation>
    <scope>NUCLEOTIDE SEQUENCE [LARGE SCALE GENOMIC DNA]</scope>
    <source>
        <tissue evidence="1">Leaf</tissue>
    </source>
</reference>
<dbReference type="Proteomes" id="UP000743370">
    <property type="component" value="Unassembled WGS sequence"/>
</dbReference>